<name>A0A2I2FT87_9EURO</name>
<evidence type="ECO:0000256" key="5">
    <source>
        <dbReference type="ARBA" id="ARBA00022777"/>
    </source>
</evidence>
<keyword evidence="6" id="KW-0067">ATP-binding</keyword>
<dbReference type="VEuPathDB" id="FungiDB:P170DRAFT_322044"/>
<dbReference type="AlphaFoldDB" id="A0A2I2FT87"/>
<keyword evidence="11" id="KW-1185">Reference proteome</keyword>
<dbReference type="STRING" id="1392250.A0A2I2FT87"/>
<comment type="catalytic activity">
    <reaction evidence="7">
        <text>L-threonyl-[protein] + ATP = O-phospho-L-threonyl-[protein] + ADP + H(+)</text>
        <dbReference type="Rhea" id="RHEA:46608"/>
        <dbReference type="Rhea" id="RHEA-COMP:11060"/>
        <dbReference type="Rhea" id="RHEA-COMP:11605"/>
        <dbReference type="ChEBI" id="CHEBI:15378"/>
        <dbReference type="ChEBI" id="CHEBI:30013"/>
        <dbReference type="ChEBI" id="CHEBI:30616"/>
        <dbReference type="ChEBI" id="CHEBI:61977"/>
        <dbReference type="ChEBI" id="CHEBI:456216"/>
        <dbReference type="EC" id="2.7.11.1"/>
    </reaction>
</comment>
<reference evidence="10 11" key="1">
    <citation type="submission" date="2016-12" db="EMBL/GenBank/DDBJ databases">
        <title>The genomes of Aspergillus section Nigri reveals drivers in fungal speciation.</title>
        <authorList>
            <consortium name="DOE Joint Genome Institute"/>
            <person name="Vesth T.C."/>
            <person name="Nybo J."/>
            <person name="Theobald S."/>
            <person name="Brandl J."/>
            <person name="Frisvad J.C."/>
            <person name="Nielsen K.F."/>
            <person name="Lyhne E.K."/>
            <person name="Kogle M.E."/>
            <person name="Kuo A."/>
            <person name="Riley R."/>
            <person name="Clum A."/>
            <person name="Nolan M."/>
            <person name="Lipzen A."/>
            <person name="Salamov A."/>
            <person name="Henrissat B."/>
            <person name="Wiebenga A."/>
            <person name="De Vries R.P."/>
            <person name="Grigoriev I.V."/>
            <person name="Mortensen U.H."/>
            <person name="Andersen M.R."/>
            <person name="Baker S.E."/>
        </authorList>
    </citation>
    <scope>NUCLEOTIDE SEQUENCE [LARGE SCALE GENOMIC DNA]</scope>
    <source>
        <strain evidence="10 11">IBT 23096</strain>
    </source>
</reference>
<dbReference type="GO" id="GO:0004674">
    <property type="term" value="F:protein serine/threonine kinase activity"/>
    <property type="evidence" value="ECO:0007669"/>
    <property type="project" value="UniProtKB-KW"/>
</dbReference>
<feature type="non-terminal residue" evidence="10">
    <location>
        <position position="1"/>
    </location>
</feature>
<dbReference type="Pfam" id="PF00069">
    <property type="entry name" value="Pkinase"/>
    <property type="match status" value="1"/>
</dbReference>
<evidence type="ECO:0000313" key="10">
    <source>
        <dbReference type="EMBL" id="PLB43821.1"/>
    </source>
</evidence>
<keyword evidence="2" id="KW-0723">Serine/threonine-protein kinase</keyword>
<dbReference type="GO" id="GO:0007165">
    <property type="term" value="P:signal transduction"/>
    <property type="evidence" value="ECO:0007669"/>
    <property type="project" value="TreeGrafter"/>
</dbReference>
<evidence type="ECO:0000256" key="6">
    <source>
        <dbReference type="ARBA" id="ARBA00022840"/>
    </source>
</evidence>
<dbReference type="Proteomes" id="UP000234275">
    <property type="component" value="Unassembled WGS sequence"/>
</dbReference>
<evidence type="ECO:0000313" key="11">
    <source>
        <dbReference type="Proteomes" id="UP000234275"/>
    </source>
</evidence>
<evidence type="ECO:0000256" key="1">
    <source>
        <dbReference type="ARBA" id="ARBA00012513"/>
    </source>
</evidence>
<protein>
    <recommendedName>
        <fullName evidence="1">non-specific serine/threonine protein kinase</fullName>
        <ecNumber evidence="1">2.7.11.1</ecNumber>
    </recommendedName>
</protein>
<dbReference type="EMBL" id="MSFO01000010">
    <property type="protein sequence ID" value="PLB43821.1"/>
    <property type="molecule type" value="Genomic_DNA"/>
</dbReference>
<keyword evidence="3" id="KW-0808">Transferase</keyword>
<comment type="catalytic activity">
    <reaction evidence="8">
        <text>L-seryl-[protein] + ATP = O-phospho-L-seryl-[protein] + ADP + H(+)</text>
        <dbReference type="Rhea" id="RHEA:17989"/>
        <dbReference type="Rhea" id="RHEA-COMP:9863"/>
        <dbReference type="Rhea" id="RHEA-COMP:11604"/>
        <dbReference type="ChEBI" id="CHEBI:15378"/>
        <dbReference type="ChEBI" id="CHEBI:29999"/>
        <dbReference type="ChEBI" id="CHEBI:30616"/>
        <dbReference type="ChEBI" id="CHEBI:83421"/>
        <dbReference type="ChEBI" id="CHEBI:456216"/>
        <dbReference type="EC" id="2.7.11.1"/>
    </reaction>
</comment>
<dbReference type="PANTHER" id="PTHR43895">
    <property type="entry name" value="CALCIUM/CALMODULIN-DEPENDENT PROTEIN KINASE KINASE-RELATED"/>
    <property type="match status" value="1"/>
</dbReference>
<dbReference type="SMART" id="SM00220">
    <property type="entry name" value="S_TKc"/>
    <property type="match status" value="1"/>
</dbReference>
<evidence type="ECO:0000256" key="7">
    <source>
        <dbReference type="ARBA" id="ARBA00047899"/>
    </source>
</evidence>
<dbReference type="PANTHER" id="PTHR43895:SF32">
    <property type="entry name" value="SERINE_THREONINE-PROTEIN KINASE CHK1"/>
    <property type="match status" value="1"/>
</dbReference>
<feature type="non-terminal residue" evidence="10">
    <location>
        <position position="287"/>
    </location>
</feature>
<dbReference type="EC" id="2.7.11.1" evidence="1"/>
<dbReference type="InterPro" id="IPR011009">
    <property type="entry name" value="Kinase-like_dom_sf"/>
</dbReference>
<accession>A0A2I2FT87</accession>
<organism evidence="10 11">
    <name type="scientific">Aspergillus steynii IBT 23096</name>
    <dbReference type="NCBI Taxonomy" id="1392250"/>
    <lineage>
        <taxon>Eukaryota</taxon>
        <taxon>Fungi</taxon>
        <taxon>Dikarya</taxon>
        <taxon>Ascomycota</taxon>
        <taxon>Pezizomycotina</taxon>
        <taxon>Eurotiomycetes</taxon>
        <taxon>Eurotiomycetidae</taxon>
        <taxon>Eurotiales</taxon>
        <taxon>Aspergillaceae</taxon>
        <taxon>Aspergillus</taxon>
        <taxon>Aspergillus subgen. Circumdati</taxon>
    </lineage>
</organism>
<dbReference type="SUPFAM" id="SSF56112">
    <property type="entry name" value="Protein kinase-like (PK-like)"/>
    <property type="match status" value="1"/>
</dbReference>
<gene>
    <name evidence="10" type="ORF">P170DRAFT_322044</name>
</gene>
<dbReference type="PROSITE" id="PS50011">
    <property type="entry name" value="PROTEIN_KINASE_DOM"/>
    <property type="match status" value="1"/>
</dbReference>
<dbReference type="Gene3D" id="1.10.510.10">
    <property type="entry name" value="Transferase(Phosphotransferase) domain 1"/>
    <property type="match status" value="1"/>
</dbReference>
<proteinExistence type="predicted"/>
<dbReference type="InterPro" id="IPR000719">
    <property type="entry name" value="Prot_kinase_dom"/>
</dbReference>
<feature type="domain" description="Protein kinase" evidence="9">
    <location>
        <begin position="21"/>
        <end position="277"/>
    </location>
</feature>
<keyword evidence="4" id="KW-0547">Nucleotide-binding</keyword>
<evidence type="ECO:0000256" key="2">
    <source>
        <dbReference type="ARBA" id="ARBA00022527"/>
    </source>
</evidence>
<evidence type="ECO:0000259" key="9">
    <source>
        <dbReference type="PROSITE" id="PS50011"/>
    </source>
</evidence>
<comment type="caution">
    <text evidence="10">The sequence shown here is derived from an EMBL/GenBank/DDBJ whole genome shotgun (WGS) entry which is preliminary data.</text>
</comment>
<evidence type="ECO:0000256" key="3">
    <source>
        <dbReference type="ARBA" id="ARBA00022679"/>
    </source>
</evidence>
<evidence type="ECO:0000256" key="8">
    <source>
        <dbReference type="ARBA" id="ARBA00048679"/>
    </source>
</evidence>
<sequence length="287" mass="32576">PTPQSTMPPEDRLGLRLANQIELKSVLGNDSLANSIYTGIDIQTKSVYAVKAFSKISSDRNGQRELRLHHIASEHRNVLQLVRIIDAPDCMYSVMEFSPEGDLFDNITAKSMYSGDDSLIKKAFIQILNAVRFCHAHKIYHFNIQPESILVANQGKTLKLSSFEFATTDYFSTAFNYKRNFYVSPESLRTDQGPDACYFSAPHDVWSLGVVLINLICGRNPWKLASVEDATYKAYLEGPGFLRTILPLSNDIMRFLNRVFESDASKRIGILELRDWVYRCPCFTVEP</sequence>
<keyword evidence="5 10" id="KW-0418">Kinase</keyword>
<dbReference type="GeneID" id="36551018"/>
<dbReference type="OrthoDB" id="541276at2759"/>
<dbReference type="RefSeq" id="XP_024699123.1">
    <property type="nucleotide sequence ID" value="XM_024843318.1"/>
</dbReference>
<dbReference type="GO" id="GO:0005524">
    <property type="term" value="F:ATP binding"/>
    <property type="evidence" value="ECO:0007669"/>
    <property type="project" value="UniProtKB-KW"/>
</dbReference>
<evidence type="ECO:0000256" key="4">
    <source>
        <dbReference type="ARBA" id="ARBA00022741"/>
    </source>
</evidence>